<reference evidence="1 2" key="1">
    <citation type="submission" date="2022-06" db="EMBL/GenBank/DDBJ databases">
        <title>Pseudarthrobacter sp. strain RMG13 Genome sequencing and assembly.</title>
        <authorList>
            <person name="Kim I."/>
        </authorList>
    </citation>
    <scope>NUCLEOTIDE SEQUENCE [LARGE SCALE GENOMIC DNA]</scope>
    <source>
        <strain evidence="1 2">RMG13</strain>
    </source>
</reference>
<dbReference type="Proteomes" id="UP001524318">
    <property type="component" value="Unassembled WGS sequence"/>
</dbReference>
<evidence type="ECO:0000313" key="2">
    <source>
        <dbReference type="Proteomes" id="UP001524318"/>
    </source>
</evidence>
<evidence type="ECO:0000313" key="1">
    <source>
        <dbReference type="EMBL" id="MCP9001900.1"/>
    </source>
</evidence>
<proteinExistence type="predicted"/>
<dbReference type="RefSeq" id="WP_254752970.1">
    <property type="nucleotide sequence ID" value="NZ_JANCLV010000021.1"/>
</dbReference>
<protein>
    <submittedName>
        <fullName evidence="1">Uncharacterized protein</fullName>
    </submittedName>
</protein>
<comment type="caution">
    <text evidence="1">The sequence shown here is derived from an EMBL/GenBank/DDBJ whole genome shotgun (WGS) entry which is preliminary data.</text>
</comment>
<name>A0ABT1LTU9_9MICC</name>
<accession>A0ABT1LTU9</accession>
<dbReference type="EMBL" id="JANCLV010000021">
    <property type="protein sequence ID" value="MCP9001900.1"/>
    <property type="molecule type" value="Genomic_DNA"/>
</dbReference>
<organism evidence="1 2">
    <name type="scientific">Pseudarthrobacter humi</name>
    <dbReference type="NCBI Taxonomy" id="2952523"/>
    <lineage>
        <taxon>Bacteria</taxon>
        <taxon>Bacillati</taxon>
        <taxon>Actinomycetota</taxon>
        <taxon>Actinomycetes</taxon>
        <taxon>Micrococcales</taxon>
        <taxon>Micrococcaceae</taxon>
        <taxon>Pseudarthrobacter</taxon>
    </lineage>
</organism>
<keyword evidence="2" id="KW-1185">Reference proteome</keyword>
<gene>
    <name evidence="1" type="ORF">NFC73_19525</name>
</gene>
<sequence length="98" mass="10685">MKSGLSPETRLADTNQLAEALPLEAFAAILRKLNKDDQVCLRLVDGTSTTGMVDLISIHGDVMWLITAGGRQMFIPDDVNDIVRKAPEPRTHKGAKPC</sequence>